<protein>
    <recommendedName>
        <fullName evidence="10">Alpha-1,3-glucosyltransferase</fullName>
        <ecNumber evidence="10">2.4.1.-</ecNumber>
    </recommendedName>
</protein>
<feature type="transmembrane region" description="Helical" evidence="10">
    <location>
        <begin position="42"/>
        <end position="64"/>
    </location>
</feature>
<organism evidence="11 12">
    <name type="scientific">Pneumocystis jirovecii (strain RU7)</name>
    <name type="common">Human pneumocystis pneumonia agent</name>
    <dbReference type="NCBI Taxonomy" id="1408657"/>
    <lineage>
        <taxon>Eukaryota</taxon>
        <taxon>Fungi</taxon>
        <taxon>Dikarya</taxon>
        <taxon>Ascomycota</taxon>
        <taxon>Taphrinomycotina</taxon>
        <taxon>Pneumocystomycetes</taxon>
        <taxon>Pneumocystaceae</taxon>
        <taxon>Pneumocystis</taxon>
    </lineage>
</organism>
<feature type="transmembrane region" description="Helical" evidence="10">
    <location>
        <begin position="178"/>
        <end position="196"/>
    </location>
</feature>
<proteinExistence type="inferred from homology"/>
<reference evidence="12" key="1">
    <citation type="journal article" date="2016" name="Nat. Commun.">
        <title>Genome analysis of three Pneumocystis species reveals adaptation mechanisms to life exclusively in mammalian hosts.</title>
        <authorList>
            <person name="Ma L."/>
            <person name="Chen Z."/>
            <person name="Huang D.W."/>
            <person name="Kutty G."/>
            <person name="Ishihara M."/>
            <person name="Wang H."/>
            <person name="Abouelleil A."/>
            <person name="Bishop L."/>
            <person name="Davey E."/>
            <person name="Deng R."/>
            <person name="Deng X."/>
            <person name="Fan L."/>
            <person name="Fantoni G."/>
            <person name="Fitzgerald M."/>
            <person name="Gogineni E."/>
            <person name="Goldberg J.M."/>
            <person name="Handley G."/>
            <person name="Hu X."/>
            <person name="Huber C."/>
            <person name="Jiao X."/>
            <person name="Jones K."/>
            <person name="Levin J.Z."/>
            <person name="Liu Y."/>
            <person name="Macdonald P."/>
            <person name="Melnikov A."/>
            <person name="Raley C."/>
            <person name="Sassi M."/>
            <person name="Sherman B.T."/>
            <person name="Song X."/>
            <person name="Sykes S."/>
            <person name="Tran B."/>
            <person name="Walsh L."/>
            <person name="Xia Y."/>
            <person name="Yang J."/>
            <person name="Young S."/>
            <person name="Zeng Q."/>
            <person name="Zheng X."/>
            <person name="Stephens R."/>
            <person name="Nusbaum C."/>
            <person name="Birren B.W."/>
            <person name="Azadi P."/>
            <person name="Lempicki R.A."/>
            <person name="Cuomo C.A."/>
            <person name="Kovacs J.A."/>
        </authorList>
    </citation>
    <scope>NUCLEOTIDE SEQUENCE [LARGE SCALE GENOMIC DNA]</scope>
    <source>
        <strain evidence="12">RU7</strain>
    </source>
</reference>
<evidence type="ECO:0000313" key="11">
    <source>
        <dbReference type="EMBL" id="KTW26816.1"/>
    </source>
</evidence>
<keyword evidence="12" id="KW-1185">Reference proteome</keyword>
<comment type="pathway">
    <text evidence="2 10">Protein modification; protein glycosylation.</text>
</comment>
<dbReference type="EC" id="2.4.1.-" evidence="10"/>
<evidence type="ECO:0000256" key="3">
    <source>
        <dbReference type="ARBA" id="ARBA00008715"/>
    </source>
</evidence>
<sequence>MDNQRKGIKRYEIETNIKKESEGPVEPIYWMLYVVKWSSFRFLILPVITLFMIIVRALIALGTFSGSGGDKKYGDFEAQRHWMEITLHLPIKEWYFHNAEWWGLDYPPLSAYLSYIYGKIGHFIEPAWFALDVSHGLHTQELKFYMRMTVIISDFIIYFPAVIRFVRYWKRLKGGNSLNSYSSVTLILLQPALILIDHGHFQYNNVMLGLALLSLTYFINDQLVLGCIFFVFSISFKQMSLYYSPLVFSYLLGLCIFPRLNVPRFFLITGSTLFAFTLVFFPLLLSGGYPVLFQCLYRIFPFQRGLWEDKVANAWCVFNTLIKFKQKYSPSCLAKLSFAATAFSILPSCSILFLRPRKDLLPWGLLSCAFGFFLFSFQVHEKSILLPLMPATMLLVTPNRNTKAWIGWINTFATFSMWPLLKRDGLLLQYAALLLYWLWLGGFVFHPPGSLGTFETLIHMGSYTLLALIHLLEAFFSPPNRYPHLWVLLNMVLSFFCFVIFWFWSHWKLFSRAGFYLKHNPNPTPNPIHKRPSPRTGIIQKP</sequence>
<comment type="similarity">
    <text evidence="3 10">Belongs to the ALG6/ALG8 glucosyltransferase family.</text>
</comment>
<feature type="transmembrane region" description="Helical" evidence="10">
    <location>
        <begin position="241"/>
        <end position="260"/>
    </location>
</feature>
<feature type="transmembrane region" description="Helical" evidence="10">
    <location>
        <begin position="482"/>
        <end position="504"/>
    </location>
</feature>
<evidence type="ECO:0000256" key="2">
    <source>
        <dbReference type="ARBA" id="ARBA00004922"/>
    </source>
</evidence>
<name>A0A0W4ZEK3_PNEJ7</name>
<dbReference type="EMBL" id="LFWA01000016">
    <property type="protein sequence ID" value="KTW26816.1"/>
    <property type="molecule type" value="Genomic_DNA"/>
</dbReference>
<keyword evidence="7 10" id="KW-0256">Endoplasmic reticulum</keyword>
<evidence type="ECO:0000256" key="6">
    <source>
        <dbReference type="ARBA" id="ARBA00022692"/>
    </source>
</evidence>
<evidence type="ECO:0000256" key="10">
    <source>
        <dbReference type="RuleBase" id="RU363110"/>
    </source>
</evidence>
<evidence type="ECO:0000313" key="12">
    <source>
        <dbReference type="Proteomes" id="UP000053447"/>
    </source>
</evidence>
<feature type="transmembrane region" description="Helical" evidence="10">
    <location>
        <begin position="360"/>
        <end position="379"/>
    </location>
</feature>
<dbReference type="GO" id="GO:0009060">
    <property type="term" value="P:aerobic respiration"/>
    <property type="evidence" value="ECO:0007669"/>
    <property type="project" value="EnsemblFungi"/>
</dbReference>
<dbReference type="GO" id="GO:0005789">
    <property type="term" value="C:endoplasmic reticulum membrane"/>
    <property type="evidence" value="ECO:0007669"/>
    <property type="project" value="UniProtKB-SubCell"/>
</dbReference>
<keyword evidence="5 10" id="KW-0808">Transferase</keyword>
<evidence type="ECO:0000256" key="4">
    <source>
        <dbReference type="ARBA" id="ARBA00022676"/>
    </source>
</evidence>
<evidence type="ECO:0000256" key="1">
    <source>
        <dbReference type="ARBA" id="ARBA00004477"/>
    </source>
</evidence>
<dbReference type="RefSeq" id="XP_018228147.1">
    <property type="nucleotide sequence ID" value="XM_018375541.1"/>
</dbReference>
<dbReference type="VEuPathDB" id="FungiDB:T551_03278"/>
<dbReference type="OrthoDB" id="5589195at2759"/>
<feature type="transmembrane region" description="Helical" evidence="10">
    <location>
        <begin position="208"/>
        <end position="234"/>
    </location>
</feature>
<keyword evidence="9 10" id="KW-0472">Membrane</keyword>
<gene>
    <name evidence="11" type="ORF">T551_03278</name>
</gene>
<accession>A0A0W4ZEK3</accession>
<dbReference type="GeneID" id="28941796"/>
<evidence type="ECO:0000256" key="5">
    <source>
        <dbReference type="ARBA" id="ARBA00022679"/>
    </source>
</evidence>
<feature type="transmembrane region" description="Helical" evidence="10">
    <location>
        <begin position="266"/>
        <end position="292"/>
    </location>
</feature>
<feature type="transmembrane region" description="Helical" evidence="10">
    <location>
        <begin position="457"/>
        <end position="476"/>
    </location>
</feature>
<dbReference type="Pfam" id="PF03155">
    <property type="entry name" value="Alg6_Alg8"/>
    <property type="match status" value="1"/>
</dbReference>
<dbReference type="PANTHER" id="PTHR12413:SF1">
    <property type="entry name" value="DOLICHYL PYROPHOSPHATE MAN9GLCNAC2 ALPHA-1,3-GLUCOSYLTRANSFERASE"/>
    <property type="match status" value="1"/>
</dbReference>
<feature type="transmembrane region" description="Helical" evidence="10">
    <location>
        <begin position="144"/>
        <end position="166"/>
    </location>
</feature>
<dbReference type="AlphaFoldDB" id="A0A0W4ZEK3"/>
<keyword evidence="6 10" id="KW-0812">Transmembrane</keyword>
<comment type="subcellular location">
    <subcellularLocation>
        <location evidence="1 10">Endoplasmic reticulum membrane</location>
        <topology evidence="1 10">Multi-pass membrane protein</topology>
    </subcellularLocation>
</comment>
<dbReference type="GO" id="GO:0042281">
    <property type="term" value="F:dolichyl pyrophosphate Man9GlcNAc2 alpha-1,3-glucosyltransferase activity"/>
    <property type="evidence" value="ECO:0007669"/>
    <property type="project" value="EnsemblFungi"/>
</dbReference>
<evidence type="ECO:0000256" key="7">
    <source>
        <dbReference type="ARBA" id="ARBA00022824"/>
    </source>
</evidence>
<keyword evidence="8 10" id="KW-1133">Transmembrane helix</keyword>
<comment type="caution">
    <text evidence="11">The sequence shown here is derived from an EMBL/GenBank/DDBJ whole genome shotgun (WGS) entry which is preliminary data.</text>
</comment>
<dbReference type="UniPathway" id="UPA00378"/>
<dbReference type="eggNOG" id="KOG2575">
    <property type="taxonomic scope" value="Eukaryota"/>
</dbReference>
<dbReference type="Proteomes" id="UP000053447">
    <property type="component" value="Unassembled WGS sequence"/>
</dbReference>
<keyword evidence="4 10" id="KW-0328">Glycosyltransferase</keyword>
<dbReference type="STRING" id="1408657.A0A0W4ZEK3"/>
<feature type="transmembrane region" description="Helical" evidence="10">
    <location>
        <begin position="404"/>
        <end position="421"/>
    </location>
</feature>
<feature type="transmembrane region" description="Helical" evidence="10">
    <location>
        <begin position="427"/>
        <end position="445"/>
    </location>
</feature>
<dbReference type="InterPro" id="IPR004856">
    <property type="entry name" value="Glyco_trans_ALG6/ALG8"/>
</dbReference>
<evidence type="ECO:0000256" key="8">
    <source>
        <dbReference type="ARBA" id="ARBA00022989"/>
    </source>
</evidence>
<dbReference type="GO" id="GO:0018279">
    <property type="term" value="P:protein N-linked glycosylation via asparagine"/>
    <property type="evidence" value="ECO:0007669"/>
    <property type="project" value="EnsemblFungi"/>
</dbReference>
<dbReference type="PANTHER" id="PTHR12413">
    <property type="entry name" value="DOLICHYL GLYCOSYLTRANSFERASE"/>
    <property type="match status" value="1"/>
</dbReference>
<evidence type="ECO:0000256" key="9">
    <source>
        <dbReference type="ARBA" id="ARBA00023136"/>
    </source>
</evidence>